<protein>
    <submittedName>
        <fullName evidence="15">Heat shock transcription factor</fullName>
    </submittedName>
</protein>
<feature type="compositionally biased region" description="Gly residues" evidence="13">
    <location>
        <begin position="585"/>
        <end position="596"/>
    </location>
</feature>
<keyword evidence="9" id="KW-0804">Transcription</keyword>
<reference evidence="15" key="1">
    <citation type="submission" date="2022-07" db="EMBL/GenBank/DDBJ databases">
        <title>Phylogenomic reconstructions and comparative analyses of Kickxellomycotina fungi.</title>
        <authorList>
            <person name="Reynolds N.K."/>
            <person name="Stajich J.E."/>
            <person name="Barry K."/>
            <person name="Grigoriev I.V."/>
            <person name="Crous P."/>
            <person name="Smith M.E."/>
        </authorList>
    </citation>
    <scope>NUCLEOTIDE SEQUENCE</scope>
    <source>
        <strain evidence="15">NBRC 105414</strain>
    </source>
</reference>
<keyword evidence="15" id="KW-0346">Stress response</keyword>
<evidence type="ECO:0000256" key="1">
    <source>
        <dbReference type="ARBA" id="ARBA00004123"/>
    </source>
</evidence>
<feature type="region of interest" description="Disordered" evidence="13">
    <location>
        <begin position="617"/>
        <end position="725"/>
    </location>
</feature>
<dbReference type="FunFam" id="3.30.160.60:FF:000065">
    <property type="entry name" value="B-cell CLL/lymphoma 6, member B"/>
    <property type="match status" value="1"/>
</dbReference>
<accession>A0A9W8LH08</accession>
<dbReference type="Proteomes" id="UP001140217">
    <property type="component" value="Unassembled WGS sequence"/>
</dbReference>
<feature type="region of interest" description="Disordered" evidence="13">
    <location>
        <begin position="14"/>
        <end position="47"/>
    </location>
</feature>
<evidence type="ECO:0000256" key="6">
    <source>
        <dbReference type="ARBA" id="ARBA00022833"/>
    </source>
</evidence>
<dbReference type="Gene3D" id="3.30.160.60">
    <property type="entry name" value="Classic Zinc Finger"/>
    <property type="match status" value="4"/>
</dbReference>
<dbReference type="GO" id="GO:0005634">
    <property type="term" value="C:nucleus"/>
    <property type="evidence" value="ECO:0007669"/>
    <property type="project" value="UniProtKB-SubCell"/>
</dbReference>
<evidence type="ECO:0000256" key="8">
    <source>
        <dbReference type="ARBA" id="ARBA00023125"/>
    </source>
</evidence>
<feature type="domain" description="C2H2-type" evidence="14">
    <location>
        <begin position="52"/>
        <end position="81"/>
    </location>
</feature>
<dbReference type="Pfam" id="PF00096">
    <property type="entry name" value="zf-C2H2"/>
    <property type="match status" value="1"/>
</dbReference>
<dbReference type="Pfam" id="PF00447">
    <property type="entry name" value="HSF_DNA-bind"/>
    <property type="match status" value="1"/>
</dbReference>
<dbReference type="PROSITE" id="PS00028">
    <property type="entry name" value="ZINC_FINGER_C2H2_1"/>
    <property type="match status" value="4"/>
</dbReference>
<feature type="compositionally biased region" description="Low complexity" evidence="13">
    <location>
        <begin position="247"/>
        <end position="260"/>
    </location>
</feature>
<keyword evidence="8" id="KW-0238">DNA-binding</keyword>
<feature type="region of interest" description="Disordered" evidence="13">
    <location>
        <begin position="441"/>
        <end position="494"/>
    </location>
</feature>
<feature type="compositionally biased region" description="Low complexity" evidence="13">
    <location>
        <begin position="109"/>
        <end position="132"/>
    </location>
</feature>
<keyword evidence="10" id="KW-0539">Nucleus</keyword>
<feature type="region of interest" description="Disordered" evidence="13">
    <location>
        <begin position="102"/>
        <end position="133"/>
    </location>
</feature>
<evidence type="ECO:0000256" key="7">
    <source>
        <dbReference type="ARBA" id="ARBA00023015"/>
    </source>
</evidence>
<gene>
    <name evidence="15" type="primary">CTA8_3</name>
    <name evidence="15" type="ORF">H4R18_004498</name>
</gene>
<keyword evidence="6" id="KW-0862">Zinc</keyword>
<keyword evidence="16" id="KW-1185">Reference proteome</keyword>
<dbReference type="FunFam" id="3.30.160.60:FF:000100">
    <property type="entry name" value="Zinc finger 45-like"/>
    <property type="match status" value="1"/>
</dbReference>
<dbReference type="PANTHER" id="PTHR10015">
    <property type="entry name" value="HEAT SHOCK TRANSCRIPTION FACTOR"/>
    <property type="match status" value="1"/>
</dbReference>
<feature type="region of interest" description="Disordered" evidence="13">
    <location>
        <begin position="243"/>
        <end position="279"/>
    </location>
</feature>
<dbReference type="PANTHER" id="PTHR10015:SF427">
    <property type="entry name" value="HEAT SHOCK FACTOR PROTEIN"/>
    <property type="match status" value="1"/>
</dbReference>
<proteinExistence type="inferred from homology"/>
<evidence type="ECO:0000256" key="5">
    <source>
        <dbReference type="ARBA" id="ARBA00022771"/>
    </source>
</evidence>
<dbReference type="Gene3D" id="1.10.10.10">
    <property type="entry name" value="Winged helix-like DNA-binding domain superfamily/Winged helix DNA-binding domain"/>
    <property type="match status" value="1"/>
</dbReference>
<comment type="subcellular location">
    <subcellularLocation>
        <location evidence="1">Nucleus</location>
    </subcellularLocation>
</comment>
<evidence type="ECO:0000256" key="3">
    <source>
        <dbReference type="ARBA" id="ARBA00022723"/>
    </source>
</evidence>
<dbReference type="PRINTS" id="PR00056">
    <property type="entry name" value="HSFDOMAIN"/>
</dbReference>
<dbReference type="InterPro" id="IPR000232">
    <property type="entry name" value="HSF_DNA-bd"/>
</dbReference>
<feature type="compositionally biased region" description="Pro residues" evidence="13">
    <location>
        <begin position="178"/>
        <end position="189"/>
    </location>
</feature>
<evidence type="ECO:0000256" key="11">
    <source>
        <dbReference type="PROSITE-ProRule" id="PRU00042"/>
    </source>
</evidence>
<evidence type="ECO:0000256" key="4">
    <source>
        <dbReference type="ARBA" id="ARBA00022737"/>
    </source>
</evidence>
<dbReference type="OrthoDB" id="60033at2759"/>
<evidence type="ECO:0000256" key="12">
    <source>
        <dbReference type="RuleBase" id="RU004020"/>
    </source>
</evidence>
<evidence type="ECO:0000256" key="13">
    <source>
        <dbReference type="SAM" id="MobiDB-lite"/>
    </source>
</evidence>
<evidence type="ECO:0000256" key="9">
    <source>
        <dbReference type="ARBA" id="ARBA00023163"/>
    </source>
</evidence>
<feature type="domain" description="C2H2-type" evidence="14">
    <location>
        <begin position="82"/>
        <end position="111"/>
    </location>
</feature>
<dbReference type="GO" id="GO:0043565">
    <property type="term" value="F:sequence-specific DNA binding"/>
    <property type="evidence" value="ECO:0007669"/>
    <property type="project" value="InterPro"/>
</dbReference>
<keyword evidence="4" id="KW-0677">Repeat</keyword>
<evidence type="ECO:0000313" key="16">
    <source>
        <dbReference type="Proteomes" id="UP001140217"/>
    </source>
</evidence>
<comment type="caution">
    <text evidence="15">The sequence shown here is derived from an EMBL/GenBank/DDBJ whole genome shotgun (WGS) entry which is preliminary data.</text>
</comment>
<dbReference type="InterPro" id="IPR013087">
    <property type="entry name" value="Znf_C2H2_type"/>
</dbReference>
<dbReference type="PROSITE" id="PS00434">
    <property type="entry name" value="HSF_DOMAIN"/>
    <property type="match status" value="1"/>
</dbReference>
<dbReference type="SUPFAM" id="SSF46785">
    <property type="entry name" value="Winged helix' DNA-binding domain"/>
    <property type="match status" value="1"/>
</dbReference>
<keyword evidence="3" id="KW-0479">Metal-binding</keyword>
<organism evidence="15 16">
    <name type="scientific">Coemansia javaensis</name>
    <dbReference type="NCBI Taxonomy" id="2761396"/>
    <lineage>
        <taxon>Eukaryota</taxon>
        <taxon>Fungi</taxon>
        <taxon>Fungi incertae sedis</taxon>
        <taxon>Zoopagomycota</taxon>
        <taxon>Kickxellomycotina</taxon>
        <taxon>Kickxellomycetes</taxon>
        <taxon>Kickxellales</taxon>
        <taxon>Kickxellaceae</taxon>
        <taxon>Coemansia</taxon>
    </lineage>
</organism>
<keyword evidence="5 11" id="KW-0863">Zinc-finger</keyword>
<dbReference type="InterPro" id="IPR036236">
    <property type="entry name" value="Znf_C2H2_sf"/>
</dbReference>
<sequence>MLPSVQELLAFHNLPPHTPDAATIHARDPRQRPGRKAGVRDRYSAPPGARQFRCGVHSCAATFKRPEHLKRHMLTHTQSRPYCCSVRGCGKRFGRRDNYVTHTRKHEAASSSPPSPSSSASPPATTARAATPLEPLDLLAYASLRADMPPPSPAADVPSPPADNAPSPSPQAAADASSPPPADPAAPDPAKPFACSLCDSRFGRMEHVKRHQLVHTGERQHECPVCCKPFARKDNMVQHMRSHQRQGETASDGAAAAAVGGKEEEEEEEPTMNGAGMRRGSSLHRHMTVTPFLNKLYSMVDDGASDGLIRWSAEGNSFVVVRHEDFAKEVLPRFFKHSNFSSFVRQLNMYGFHKVPHLQQGGLIADSPEAESWEFSNDNFCRGQPDLLHFIQRKKGNRDAAAAAAAAASAADADEDAQALHDADTAAAAADDTTTAGLGASASALAADQQQQQQQQQQQHKQEETQLQPVQSGGGGASAPESAGTKARASRVPPISLPRILKEIQSIRDHQMTISADIKRLQEENRSMWIQARETEQRYIKHQETIDKILRFLATVFSNDARHSEIRPPLRRLISHTAKSDRTDAGGGGSGGGASGDGPYSAAPWASSVFEEMDFPDTLADHPARPPDKRQRTGRSPQPARAYEPAVMGAAPGIGDSGCGGDGRRAADARQKHQQSTALTRVQPRNVFGAGPQYAPAGAPPSPTASASASASDTTTASRLDSQSEDIDRLSQKIDVLGRTINDMVWRLGPMLAPQAPLAPPQQQPPPPPMTMADGLVVPGIVGPPATPQSMLGDAAGSLASILPVISAADLGALFSDASMAPPPLAAGAGSGAELVPFVGAPHVAAPVPVPALDAGLDVPLSLPQDPAQLTPSASEAVDVERLLKLFNDSQDIQHSDAAAAAAAASAAAAAASDPLFSDFIDDDGSVAAATAAAAAAAAAQEGLPAAEDATTEGQV</sequence>
<evidence type="ECO:0000256" key="10">
    <source>
        <dbReference type="ARBA" id="ARBA00023242"/>
    </source>
</evidence>
<dbReference type="FunFam" id="1.10.10.10:FF:000027">
    <property type="entry name" value="Heat shock transcription factor 1"/>
    <property type="match status" value="1"/>
</dbReference>
<evidence type="ECO:0000259" key="14">
    <source>
        <dbReference type="PROSITE" id="PS50157"/>
    </source>
</evidence>
<evidence type="ECO:0000313" key="15">
    <source>
        <dbReference type="EMBL" id="KAJ2778619.1"/>
    </source>
</evidence>
<dbReference type="InterPro" id="IPR036388">
    <property type="entry name" value="WH-like_DNA-bd_sf"/>
</dbReference>
<dbReference type="AlphaFoldDB" id="A0A9W8LH08"/>
<feature type="region of interest" description="Disordered" evidence="13">
    <location>
        <begin position="571"/>
        <end position="603"/>
    </location>
</feature>
<feature type="compositionally biased region" description="Pro residues" evidence="13">
    <location>
        <begin position="148"/>
        <end position="169"/>
    </location>
</feature>
<feature type="compositionally biased region" description="Low complexity" evidence="13">
    <location>
        <begin position="441"/>
        <end position="459"/>
    </location>
</feature>
<comment type="similarity">
    <text evidence="2 12">Belongs to the HSF family.</text>
</comment>
<feature type="region of interest" description="Disordered" evidence="13">
    <location>
        <begin position="146"/>
        <end position="189"/>
    </location>
</feature>
<dbReference type="GO" id="GO:0003700">
    <property type="term" value="F:DNA-binding transcription factor activity"/>
    <property type="evidence" value="ECO:0007669"/>
    <property type="project" value="InterPro"/>
</dbReference>
<dbReference type="GO" id="GO:0008270">
    <property type="term" value="F:zinc ion binding"/>
    <property type="evidence" value="ECO:0007669"/>
    <property type="project" value="UniProtKB-KW"/>
</dbReference>
<dbReference type="InterPro" id="IPR036390">
    <property type="entry name" value="WH_DNA-bd_sf"/>
</dbReference>
<dbReference type="PROSITE" id="PS50157">
    <property type="entry name" value="ZINC_FINGER_C2H2_2"/>
    <property type="match status" value="4"/>
</dbReference>
<feature type="domain" description="C2H2-type" evidence="14">
    <location>
        <begin position="221"/>
        <end position="248"/>
    </location>
</feature>
<feature type="compositionally biased region" description="Basic and acidic residues" evidence="13">
    <location>
        <begin position="619"/>
        <end position="631"/>
    </location>
</feature>
<name>A0A9W8LH08_9FUNG</name>
<dbReference type="SUPFAM" id="SSF57667">
    <property type="entry name" value="beta-beta-alpha zinc fingers"/>
    <property type="match status" value="2"/>
</dbReference>
<evidence type="ECO:0000256" key="2">
    <source>
        <dbReference type="ARBA" id="ARBA00006403"/>
    </source>
</evidence>
<dbReference type="SMART" id="SM00415">
    <property type="entry name" value="HSF"/>
    <property type="match status" value="1"/>
</dbReference>
<dbReference type="SMART" id="SM00355">
    <property type="entry name" value="ZnF_C2H2"/>
    <property type="match status" value="4"/>
</dbReference>
<feature type="compositionally biased region" description="Low complexity" evidence="13">
    <location>
        <begin position="704"/>
        <end position="718"/>
    </location>
</feature>
<dbReference type="EMBL" id="JANBUL010000219">
    <property type="protein sequence ID" value="KAJ2778619.1"/>
    <property type="molecule type" value="Genomic_DNA"/>
</dbReference>
<feature type="domain" description="C2H2-type" evidence="14">
    <location>
        <begin position="193"/>
        <end position="220"/>
    </location>
</feature>
<feature type="compositionally biased region" description="Basic and acidic residues" evidence="13">
    <location>
        <begin position="662"/>
        <end position="671"/>
    </location>
</feature>
<keyword evidence="7" id="KW-0805">Transcription regulation</keyword>